<evidence type="ECO:0000256" key="1">
    <source>
        <dbReference type="SAM" id="Coils"/>
    </source>
</evidence>
<gene>
    <name evidence="2" type="ORF">B0A50_06672</name>
</gene>
<feature type="coiled-coil region" evidence="1">
    <location>
        <begin position="9"/>
        <end position="36"/>
    </location>
</feature>
<comment type="caution">
    <text evidence="2">The sequence shown here is derived from an EMBL/GenBank/DDBJ whole genome shotgun (WGS) entry which is preliminary data.</text>
</comment>
<keyword evidence="1" id="KW-0175">Coiled coil</keyword>
<keyword evidence="3" id="KW-1185">Reference proteome</keyword>
<protein>
    <submittedName>
        <fullName evidence="2">Uncharacterized protein</fullName>
    </submittedName>
</protein>
<name>A0A4U0TRW5_9PEZI</name>
<evidence type="ECO:0000313" key="3">
    <source>
        <dbReference type="Proteomes" id="UP000308549"/>
    </source>
</evidence>
<reference evidence="2 3" key="1">
    <citation type="submission" date="2017-03" db="EMBL/GenBank/DDBJ databases">
        <title>Genomes of endolithic fungi from Antarctica.</title>
        <authorList>
            <person name="Coleine C."/>
            <person name="Masonjones S."/>
            <person name="Stajich J.E."/>
        </authorList>
    </citation>
    <scope>NUCLEOTIDE SEQUENCE [LARGE SCALE GENOMIC DNA]</scope>
    <source>
        <strain evidence="2 3">CCFEE 6315</strain>
    </source>
</reference>
<dbReference type="Proteomes" id="UP000308549">
    <property type="component" value="Unassembled WGS sequence"/>
</dbReference>
<organism evidence="2 3">
    <name type="scientific">Salinomyces thailandicus</name>
    <dbReference type="NCBI Taxonomy" id="706561"/>
    <lineage>
        <taxon>Eukaryota</taxon>
        <taxon>Fungi</taxon>
        <taxon>Dikarya</taxon>
        <taxon>Ascomycota</taxon>
        <taxon>Pezizomycotina</taxon>
        <taxon>Dothideomycetes</taxon>
        <taxon>Dothideomycetidae</taxon>
        <taxon>Mycosphaerellales</taxon>
        <taxon>Teratosphaeriaceae</taxon>
        <taxon>Salinomyces</taxon>
    </lineage>
</organism>
<dbReference type="AlphaFoldDB" id="A0A4U0TRW5"/>
<sequence>MGQMLSFKLAEEMEKVVQLEKKARQLEEEIRNDVSKQDLVMTEVASRVRKLEELHLREVEDLSKLGERILKEEELSAKQTEEVRQLREDNHTMRDLLLEKGLLHTLPYETLNRVLGYPSQV</sequence>
<evidence type="ECO:0000313" key="2">
    <source>
        <dbReference type="EMBL" id="TKA24515.1"/>
    </source>
</evidence>
<accession>A0A4U0TRW5</accession>
<proteinExistence type="predicted"/>
<dbReference type="EMBL" id="NAJL01000043">
    <property type="protein sequence ID" value="TKA24515.1"/>
    <property type="molecule type" value="Genomic_DNA"/>
</dbReference>